<dbReference type="Proteomes" id="UP000198211">
    <property type="component" value="Unassembled WGS sequence"/>
</dbReference>
<evidence type="ECO:0000313" key="2">
    <source>
        <dbReference type="EMBL" id="OWZ04740.1"/>
    </source>
</evidence>
<reference evidence="3" key="1">
    <citation type="submission" date="2017-03" db="EMBL/GenBank/DDBJ databases">
        <title>Phytopthora megakarya and P. palmivora, two closely related causual agents of cacao black pod achieved similar genome size and gene model numbers by different mechanisms.</title>
        <authorList>
            <person name="Ali S."/>
            <person name="Shao J."/>
            <person name="Larry D.J."/>
            <person name="Kronmiller B."/>
            <person name="Shen D."/>
            <person name="Strem M.D."/>
            <person name="Melnick R.L."/>
            <person name="Guiltinan M.J."/>
            <person name="Tyler B.M."/>
            <person name="Meinhardt L.W."/>
            <person name="Bailey B.A."/>
        </authorList>
    </citation>
    <scope>NUCLEOTIDE SEQUENCE [LARGE SCALE GENOMIC DNA]</scope>
    <source>
        <strain evidence="3">zdho120</strain>
    </source>
</reference>
<protein>
    <submittedName>
        <fullName evidence="2">Uncharacterized protein</fullName>
    </submittedName>
</protein>
<dbReference type="AlphaFoldDB" id="A0A225VJP5"/>
<keyword evidence="3" id="KW-1185">Reference proteome</keyword>
<sequence length="197" mass="21084">MPLPRPPVDQLYQSLGTSVQPSYVSATYIPGAGNRAADAGLPLWQGASHTILSQPPQPGRPRSTYVQQPRSSRTQGRSPIGNPGPVGEASHDNWTFRRMKRFTSHGPAQSSTIMLTLCAIRQSLTAAGHDFPVGHPHICLLLNAIVSTTSTSSCWFALNAADIALRDSFGCPTKSPGVTSAVCIRLRGSKQTKPEIQ</sequence>
<gene>
    <name evidence="2" type="ORF">PHMEG_00023307</name>
</gene>
<dbReference type="EMBL" id="NBNE01004797">
    <property type="protein sequence ID" value="OWZ04740.1"/>
    <property type="molecule type" value="Genomic_DNA"/>
</dbReference>
<name>A0A225VJP5_9STRA</name>
<proteinExistence type="predicted"/>
<feature type="region of interest" description="Disordered" evidence="1">
    <location>
        <begin position="49"/>
        <end position="91"/>
    </location>
</feature>
<evidence type="ECO:0000256" key="1">
    <source>
        <dbReference type="SAM" id="MobiDB-lite"/>
    </source>
</evidence>
<evidence type="ECO:0000313" key="3">
    <source>
        <dbReference type="Proteomes" id="UP000198211"/>
    </source>
</evidence>
<feature type="compositionally biased region" description="Polar residues" evidence="1">
    <location>
        <begin position="64"/>
        <end position="77"/>
    </location>
</feature>
<organism evidence="2 3">
    <name type="scientific">Phytophthora megakarya</name>
    <dbReference type="NCBI Taxonomy" id="4795"/>
    <lineage>
        <taxon>Eukaryota</taxon>
        <taxon>Sar</taxon>
        <taxon>Stramenopiles</taxon>
        <taxon>Oomycota</taxon>
        <taxon>Peronosporomycetes</taxon>
        <taxon>Peronosporales</taxon>
        <taxon>Peronosporaceae</taxon>
        <taxon>Phytophthora</taxon>
    </lineage>
</organism>
<accession>A0A225VJP5</accession>
<dbReference type="OrthoDB" id="6771932at2759"/>
<comment type="caution">
    <text evidence="2">The sequence shown here is derived from an EMBL/GenBank/DDBJ whole genome shotgun (WGS) entry which is preliminary data.</text>
</comment>